<evidence type="ECO:0008006" key="3">
    <source>
        <dbReference type="Google" id="ProtNLM"/>
    </source>
</evidence>
<organism evidence="1 2">
    <name type="scientific">Croceicoccus pelagius</name>
    <dbReference type="NCBI Taxonomy" id="1703341"/>
    <lineage>
        <taxon>Bacteria</taxon>
        <taxon>Pseudomonadati</taxon>
        <taxon>Pseudomonadota</taxon>
        <taxon>Alphaproteobacteria</taxon>
        <taxon>Sphingomonadales</taxon>
        <taxon>Erythrobacteraceae</taxon>
        <taxon>Croceicoccus</taxon>
    </lineage>
</organism>
<dbReference type="RefSeq" id="WP_066761662.1">
    <property type="nucleotide sequence ID" value="NZ_LYWY01000018.1"/>
</dbReference>
<keyword evidence="2" id="KW-1185">Reference proteome</keyword>
<comment type="caution">
    <text evidence="1">The sequence shown here is derived from an EMBL/GenBank/DDBJ whole genome shotgun (WGS) entry which is preliminary data.</text>
</comment>
<evidence type="ECO:0000313" key="2">
    <source>
        <dbReference type="Proteomes" id="UP000598997"/>
    </source>
</evidence>
<gene>
    <name evidence="1" type="ORF">GCM10010989_22040</name>
</gene>
<evidence type="ECO:0000313" key="1">
    <source>
        <dbReference type="EMBL" id="GGD47345.1"/>
    </source>
</evidence>
<dbReference type="AlphaFoldDB" id="A0A916YJ84"/>
<accession>A0A916YJ84</accession>
<sequence length="164" mass="17752">MRVKLAIACGVAGMLAACSDGSDPAKDAADIAEIEAMHDMPAIKQISPEHISYPDIEKNNLFGVSCGFAPGNSMRVLFLAMDEHGYMKLDDKIVTLAPDKGSAKLPVTGYTHYDGKEFSVTLDLDEGTDAQEGIELTKWRGRMTVRDHKDRITYDKDGLVGCGA</sequence>
<name>A0A916YJ84_9SPHN</name>
<dbReference type="PROSITE" id="PS51257">
    <property type="entry name" value="PROKAR_LIPOPROTEIN"/>
    <property type="match status" value="1"/>
</dbReference>
<proteinExistence type="predicted"/>
<dbReference type="Proteomes" id="UP000598997">
    <property type="component" value="Unassembled WGS sequence"/>
</dbReference>
<reference evidence="1 2" key="1">
    <citation type="journal article" date="2014" name="Int. J. Syst. Evol. Microbiol.">
        <title>Complete genome sequence of Corynebacterium casei LMG S-19264T (=DSM 44701T), isolated from a smear-ripened cheese.</title>
        <authorList>
            <consortium name="US DOE Joint Genome Institute (JGI-PGF)"/>
            <person name="Walter F."/>
            <person name="Albersmeier A."/>
            <person name="Kalinowski J."/>
            <person name="Ruckert C."/>
        </authorList>
    </citation>
    <scope>NUCLEOTIDE SEQUENCE [LARGE SCALE GENOMIC DNA]</scope>
    <source>
        <strain evidence="1 2">CGMCC 1.15358</strain>
    </source>
</reference>
<protein>
    <recommendedName>
        <fullName evidence="3">Lipoprotein</fullName>
    </recommendedName>
</protein>
<dbReference type="EMBL" id="BMIO01000006">
    <property type="protein sequence ID" value="GGD47345.1"/>
    <property type="molecule type" value="Genomic_DNA"/>
</dbReference>